<name>A0A381X4G1_9ZZZZ</name>
<dbReference type="CDD" id="cd07377">
    <property type="entry name" value="WHTH_GntR"/>
    <property type="match status" value="1"/>
</dbReference>
<evidence type="ECO:0000256" key="2">
    <source>
        <dbReference type="ARBA" id="ARBA00023125"/>
    </source>
</evidence>
<evidence type="ECO:0000256" key="1">
    <source>
        <dbReference type="ARBA" id="ARBA00023015"/>
    </source>
</evidence>
<dbReference type="PROSITE" id="PS50949">
    <property type="entry name" value="HTH_GNTR"/>
    <property type="match status" value="1"/>
</dbReference>
<dbReference type="InterPro" id="IPR011663">
    <property type="entry name" value="UTRA"/>
</dbReference>
<dbReference type="PANTHER" id="PTHR44846:SF1">
    <property type="entry name" value="MANNOSYL-D-GLYCERATE TRANSPORT_METABOLISM SYSTEM REPRESSOR MNGR-RELATED"/>
    <property type="match status" value="1"/>
</dbReference>
<evidence type="ECO:0000313" key="5">
    <source>
        <dbReference type="EMBL" id="SVA59097.1"/>
    </source>
</evidence>
<dbReference type="InterPro" id="IPR036388">
    <property type="entry name" value="WH-like_DNA-bd_sf"/>
</dbReference>
<dbReference type="InterPro" id="IPR000524">
    <property type="entry name" value="Tscrpt_reg_HTH_GntR"/>
</dbReference>
<dbReference type="InterPro" id="IPR028978">
    <property type="entry name" value="Chorismate_lyase_/UTRA_dom_sf"/>
</dbReference>
<evidence type="ECO:0000259" key="4">
    <source>
        <dbReference type="PROSITE" id="PS50949"/>
    </source>
</evidence>
<dbReference type="EMBL" id="UINC01013726">
    <property type="protein sequence ID" value="SVA59097.1"/>
    <property type="molecule type" value="Genomic_DNA"/>
</dbReference>
<dbReference type="GO" id="GO:0003700">
    <property type="term" value="F:DNA-binding transcription factor activity"/>
    <property type="evidence" value="ECO:0007669"/>
    <property type="project" value="InterPro"/>
</dbReference>
<sequence>MTTNSTYIFSNSTKEVVQKEVKVPPDIFVNPNVATPLYQQIKEYCQRGIESGNFPVDSRLPSERQLAEKFEVSRMTVTKAFKELEREGWVYARSGKGTFVAPQTIIDQTLETLSSFTEDMAEQNLLVTSKILYQGVEPAGELFAKKLWIDAGSLIFVLERIRMANEELISLERTHIPYALCPDIDKNYDFSQESLYSVLREKYAFQLVIAQQTVEARRPTAEEMERLAMEQADPVLSFERTTFNANSQPVEFARSVYLGDRYKLRIKLKPTSSTVQGEGQN</sequence>
<dbReference type="InterPro" id="IPR036390">
    <property type="entry name" value="WH_DNA-bd_sf"/>
</dbReference>
<dbReference type="GO" id="GO:0045892">
    <property type="term" value="P:negative regulation of DNA-templated transcription"/>
    <property type="evidence" value="ECO:0007669"/>
    <property type="project" value="TreeGrafter"/>
</dbReference>
<dbReference type="SMART" id="SM00866">
    <property type="entry name" value="UTRA"/>
    <property type="match status" value="1"/>
</dbReference>
<gene>
    <name evidence="5" type="ORF">METZ01_LOCUS111951</name>
</gene>
<dbReference type="Pfam" id="PF07702">
    <property type="entry name" value="UTRA"/>
    <property type="match status" value="1"/>
</dbReference>
<keyword evidence="2" id="KW-0238">DNA-binding</keyword>
<dbReference type="AlphaFoldDB" id="A0A381X4G1"/>
<proteinExistence type="predicted"/>
<accession>A0A381X4G1</accession>
<feature type="domain" description="HTH gntR-type" evidence="4">
    <location>
        <begin position="35"/>
        <end position="103"/>
    </location>
</feature>
<dbReference type="Gene3D" id="1.10.10.10">
    <property type="entry name" value="Winged helix-like DNA-binding domain superfamily/Winged helix DNA-binding domain"/>
    <property type="match status" value="1"/>
</dbReference>
<dbReference type="PRINTS" id="PR00035">
    <property type="entry name" value="HTHGNTR"/>
</dbReference>
<dbReference type="Gene3D" id="3.40.1410.10">
    <property type="entry name" value="Chorismate lyase-like"/>
    <property type="match status" value="1"/>
</dbReference>
<dbReference type="InterPro" id="IPR050679">
    <property type="entry name" value="Bact_HTH_transcr_reg"/>
</dbReference>
<dbReference type="PANTHER" id="PTHR44846">
    <property type="entry name" value="MANNOSYL-D-GLYCERATE TRANSPORT/METABOLISM SYSTEM REPRESSOR MNGR-RELATED"/>
    <property type="match status" value="1"/>
</dbReference>
<dbReference type="GO" id="GO:0003677">
    <property type="term" value="F:DNA binding"/>
    <property type="evidence" value="ECO:0007669"/>
    <property type="project" value="UniProtKB-KW"/>
</dbReference>
<dbReference type="SMART" id="SM00345">
    <property type="entry name" value="HTH_GNTR"/>
    <property type="match status" value="1"/>
</dbReference>
<dbReference type="SUPFAM" id="SSF46785">
    <property type="entry name" value="Winged helix' DNA-binding domain"/>
    <property type="match status" value="1"/>
</dbReference>
<reference evidence="5" key="1">
    <citation type="submission" date="2018-05" db="EMBL/GenBank/DDBJ databases">
        <authorList>
            <person name="Lanie J.A."/>
            <person name="Ng W.-L."/>
            <person name="Kazmierczak K.M."/>
            <person name="Andrzejewski T.M."/>
            <person name="Davidsen T.M."/>
            <person name="Wayne K.J."/>
            <person name="Tettelin H."/>
            <person name="Glass J.I."/>
            <person name="Rusch D."/>
            <person name="Podicherti R."/>
            <person name="Tsui H.-C.T."/>
            <person name="Winkler M.E."/>
        </authorList>
    </citation>
    <scope>NUCLEOTIDE SEQUENCE</scope>
</reference>
<keyword evidence="3" id="KW-0804">Transcription</keyword>
<keyword evidence="1" id="KW-0805">Transcription regulation</keyword>
<protein>
    <recommendedName>
        <fullName evidence="4">HTH gntR-type domain-containing protein</fullName>
    </recommendedName>
</protein>
<organism evidence="5">
    <name type="scientific">marine metagenome</name>
    <dbReference type="NCBI Taxonomy" id="408172"/>
    <lineage>
        <taxon>unclassified sequences</taxon>
        <taxon>metagenomes</taxon>
        <taxon>ecological metagenomes</taxon>
    </lineage>
</organism>
<evidence type="ECO:0000256" key="3">
    <source>
        <dbReference type="ARBA" id="ARBA00023163"/>
    </source>
</evidence>
<dbReference type="FunFam" id="1.10.10.10:FF:000079">
    <property type="entry name" value="GntR family transcriptional regulator"/>
    <property type="match status" value="1"/>
</dbReference>
<dbReference type="SUPFAM" id="SSF64288">
    <property type="entry name" value="Chorismate lyase-like"/>
    <property type="match status" value="1"/>
</dbReference>
<dbReference type="Pfam" id="PF00392">
    <property type="entry name" value="GntR"/>
    <property type="match status" value="1"/>
</dbReference>